<organism evidence="1 2">
    <name type="scientific">Paramecium pentaurelia</name>
    <dbReference type="NCBI Taxonomy" id="43138"/>
    <lineage>
        <taxon>Eukaryota</taxon>
        <taxon>Sar</taxon>
        <taxon>Alveolata</taxon>
        <taxon>Ciliophora</taxon>
        <taxon>Intramacronucleata</taxon>
        <taxon>Oligohymenophorea</taxon>
        <taxon>Peniculida</taxon>
        <taxon>Parameciidae</taxon>
        <taxon>Paramecium</taxon>
    </lineage>
</organism>
<protein>
    <submittedName>
        <fullName evidence="1">Uncharacterized protein</fullName>
    </submittedName>
</protein>
<name>A0A8S1YHZ7_9CILI</name>
<sequence>MVKSNRWSFNIPMTVYLIFYNFHYCCLSCFGPSETLCITCLDEESTNTKNENTLCVNKKSILLLESLQYFQDIPIFESEDFNFFACGLGQFERQFGQVIYCADCLCNKDPDFINRRKLLYIDQDYVQLISSSTSTYQKQARKPIENEYLILNFNSKDRAQLRKKYKLNTKHIIQLLAENAQITTVIANTVNNECLQFGANCNICQPGIPKDGDFLQMQCFKNIDIKEFFIDADHINCKPKTMPHYIQQYQEFYHHSVIKND</sequence>
<evidence type="ECO:0000313" key="2">
    <source>
        <dbReference type="Proteomes" id="UP000689195"/>
    </source>
</evidence>
<dbReference type="AlphaFoldDB" id="A0A8S1YHZ7"/>
<accession>A0A8S1YHZ7</accession>
<dbReference type="EMBL" id="CAJJDO010000174">
    <property type="protein sequence ID" value="CAD8213103.1"/>
    <property type="molecule type" value="Genomic_DNA"/>
</dbReference>
<gene>
    <name evidence="1" type="ORF">PPENT_87.1.T1740007</name>
</gene>
<proteinExistence type="predicted"/>
<dbReference type="Proteomes" id="UP000689195">
    <property type="component" value="Unassembled WGS sequence"/>
</dbReference>
<comment type="caution">
    <text evidence="1">The sequence shown here is derived from an EMBL/GenBank/DDBJ whole genome shotgun (WGS) entry which is preliminary data.</text>
</comment>
<keyword evidence="2" id="KW-1185">Reference proteome</keyword>
<evidence type="ECO:0000313" key="1">
    <source>
        <dbReference type="EMBL" id="CAD8213103.1"/>
    </source>
</evidence>
<reference evidence="1" key="1">
    <citation type="submission" date="2021-01" db="EMBL/GenBank/DDBJ databases">
        <authorList>
            <consortium name="Genoscope - CEA"/>
            <person name="William W."/>
        </authorList>
    </citation>
    <scope>NUCLEOTIDE SEQUENCE</scope>
</reference>